<dbReference type="InterPro" id="IPR025246">
    <property type="entry name" value="IS30-like_HTH"/>
</dbReference>
<protein>
    <submittedName>
        <fullName evidence="2">Transposase and inactivated derivatives, IS30 family</fullName>
    </submittedName>
</protein>
<feature type="domain" description="Transposase IS30-like HTH" evidence="1">
    <location>
        <begin position="12"/>
        <end position="55"/>
    </location>
</feature>
<keyword evidence="3" id="KW-1185">Reference proteome</keyword>
<evidence type="ECO:0000259" key="1">
    <source>
        <dbReference type="Pfam" id="PF13936"/>
    </source>
</evidence>
<accession>A0A1T4PDQ7</accession>
<dbReference type="GO" id="GO:0032196">
    <property type="term" value="P:transposition"/>
    <property type="evidence" value="ECO:0007669"/>
    <property type="project" value="TreeGrafter"/>
</dbReference>
<organism evidence="2 3">
    <name type="scientific">Globicatella sulfidifaciens DSM 15739</name>
    <dbReference type="NCBI Taxonomy" id="1121925"/>
    <lineage>
        <taxon>Bacteria</taxon>
        <taxon>Bacillati</taxon>
        <taxon>Bacillota</taxon>
        <taxon>Bacilli</taxon>
        <taxon>Lactobacillales</taxon>
        <taxon>Aerococcaceae</taxon>
        <taxon>Globicatella</taxon>
    </lineage>
</organism>
<reference evidence="3" key="1">
    <citation type="submission" date="2017-02" db="EMBL/GenBank/DDBJ databases">
        <authorList>
            <person name="Varghese N."/>
            <person name="Submissions S."/>
        </authorList>
    </citation>
    <scope>NUCLEOTIDE SEQUENCE [LARGE SCALE GENOMIC DNA]</scope>
    <source>
        <strain evidence="3">DSM 15739</strain>
    </source>
</reference>
<dbReference type="Gene3D" id="1.10.10.60">
    <property type="entry name" value="Homeodomain-like"/>
    <property type="match status" value="1"/>
</dbReference>
<gene>
    <name evidence="2" type="ORF">SAMN02746011_02011</name>
</gene>
<dbReference type="STRING" id="1121925.SAMN02746011_02011"/>
<dbReference type="GO" id="GO:0004803">
    <property type="term" value="F:transposase activity"/>
    <property type="evidence" value="ECO:0007669"/>
    <property type="project" value="TreeGrafter"/>
</dbReference>
<dbReference type="PANTHER" id="PTHR10948:SF23">
    <property type="entry name" value="TRANSPOSASE INSI FOR INSERTION SEQUENCE ELEMENT IS30A-RELATED"/>
    <property type="match status" value="1"/>
</dbReference>
<dbReference type="OrthoDB" id="2139741at2"/>
<dbReference type="PANTHER" id="PTHR10948">
    <property type="entry name" value="TRANSPOSASE"/>
    <property type="match status" value="1"/>
</dbReference>
<dbReference type="Pfam" id="PF13936">
    <property type="entry name" value="HTH_38"/>
    <property type="match status" value="1"/>
</dbReference>
<dbReference type="Proteomes" id="UP000189941">
    <property type="component" value="Unassembled WGS sequence"/>
</dbReference>
<evidence type="ECO:0000313" key="3">
    <source>
        <dbReference type="Proteomes" id="UP000189941"/>
    </source>
</evidence>
<evidence type="ECO:0000313" key="2">
    <source>
        <dbReference type="EMBL" id="SJZ88938.1"/>
    </source>
</evidence>
<dbReference type="GO" id="GO:0005829">
    <property type="term" value="C:cytosol"/>
    <property type="evidence" value="ECO:0007669"/>
    <property type="project" value="TreeGrafter"/>
</dbReference>
<sequence>MTHTNSSTSSHKGKHLTYEERCQISILVHENYSNRHIAKSIEHAPQTINNEIKRGTIRQIRRQKQGGKVYTYTYQVYDPKLAQSRYEDLRKNSGRRPKWVDSTDFIDWADQKMLEDGWSPDTVVGF</sequence>
<name>A0A1T4PDQ7_9LACT</name>
<dbReference type="AlphaFoldDB" id="A0A1T4PDQ7"/>
<feature type="non-terminal residue" evidence="2">
    <location>
        <position position="126"/>
    </location>
</feature>
<proteinExistence type="predicted"/>
<dbReference type="RefSeq" id="WP_143412097.1">
    <property type="nucleotide sequence ID" value="NZ_FUWO01000034.1"/>
</dbReference>
<dbReference type="EMBL" id="FUWO01000034">
    <property type="protein sequence ID" value="SJZ88938.1"/>
    <property type="molecule type" value="Genomic_DNA"/>
</dbReference>
<dbReference type="InterPro" id="IPR051917">
    <property type="entry name" value="Transposase-Integrase"/>
</dbReference>